<dbReference type="InterPro" id="IPR013113">
    <property type="entry name" value="SIP_FAD-bd"/>
</dbReference>
<dbReference type="InterPro" id="IPR007037">
    <property type="entry name" value="SIP_rossman_dom"/>
</dbReference>
<accession>A0A9X1MFI6</accession>
<organism evidence="2 3">
    <name type="scientific">Arthrobacter caoxuetaonis</name>
    <dbReference type="NCBI Taxonomy" id="2886935"/>
    <lineage>
        <taxon>Bacteria</taxon>
        <taxon>Bacillati</taxon>
        <taxon>Actinomycetota</taxon>
        <taxon>Actinomycetes</taxon>
        <taxon>Micrococcales</taxon>
        <taxon>Micrococcaceae</taxon>
        <taxon>Arthrobacter</taxon>
    </lineage>
</organism>
<dbReference type="InterPro" id="IPR039261">
    <property type="entry name" value="FNR_nucleotide-bd"/>
</dbReference>
<dbReference type="RefSeq" id="WP_227895873.1">
    <property type="nucleotide sequence ID" value="NZ_CP099466.1"/>
</dbReference>
<dbReference type="Pfam" id="PF04954">
    <property type="entry name" value="SIP"/>
    <property type="match status" value="1"/>
</dbReference>
<dbReference type="PANTHER" id="PTHR30157">
    <property type="entry name" value="FERRIC REDUCTASE, NADPH-DEPENDENT"/>
    <property type="match status" value="1"/>
</dbReference>
<dbReference type="AlphaFoldDB" id="A0A9X1MFI6"/>
<evidence type="ECO:0000313" key="3">
    <source>
        <dbReference type="Proteomes" id="UP001139158"/>
    </source>
</evidence>
<gene>
    <name evidence="2" type="ORF">LJ757_09295</name>
</gene>
<evidence type="ECO:0000313" key="2">
    <source>
        <dbReference type="EMBL" id="MCC3297997.1"/>
    </source>
</evidence>
<evidence type="ECO:0000259" key="1">
    <source>
        <dbReference type="PROSITE" id="PS51384"/>
    </source>
</evidence>
<dbReference type="PANTHER" id="PTHR30157:SF0">
    <property type="entry name" value="NADPH-DEPENDENT FERRIC-CHELATE REDUCTASE"/>
    <property type="match status" value="1"/>
</dbReference>
<proteinExistence type="predicted"/>
<dbReference type="Pfam" id="PF08021">
    <property type="entry name" value="FAD_binding_9"/>
    <property type="match status" value="1"/>
</dbReference>
<comment type="caution">
    <text evidence="2">The sequence shown here is derived from an EMBL/GenBank/DDBJ whole genome shotgun (WGS) entry which is preliminary data.</text>
</comment>
<dbReference type="Gene3D" id="3.40.50.80">
    <property type="entry name" value="Nucleotide-binding domain of ferredoxin-NADP reductase (FNR) module"/>
    <property type="match status" value="1"/>
</dbReference>
<dbReference type="CDD" id="cd06193">
    <property type="entry name" value="siderophore_interacting"/>
    <property type="match status" value="1"/>
</dbReference>
<dbReference type="Gene3D" id="2.40.30.10">
    <property type="entry name" value="Translation factors"/>
    <property type="match status" value="1"/>
</dbReference>
<dbReference type="InterPro" id="IPR039374">
    <property type="entry name" value="SIP_fam"/>
</dbReference>
<protein>
    <submittedName>
        <fullName evidence="2">Siderophore-interacting protein</fullName>
    </submittedName>
</protein>
<reference evidence="2" key="1">
    <citation type="submission" date="2021-10" db="EMBL/GenBank/DDBJ databases">
        <title>Novel species in genus Arthrobacter.</title>
        <authorList>
            <person name="Liu Y."/>
        </authorList>
    </citation>
    <scope>NUCLEOTIDE SEQUENCE</scope>
    <source>
        <strain evidence="2">Zg-Y453</strain>
    </source>
</reference>
<name>A0A9X1MFI6_9MICC</name>
<dbReference type="SUPFAM" id="SSF63380">
    <property type="entry name" value="Riboflavin synthase domain-like"/>
    <property type="match status" value="1"/>
</dbReference>
<feature type="domain" description="FAD-binding FR-type" evidence="1">
    <location>
        <begin position="1"/>
        <end position="146"/>
    </location>
</feature>
<dbReference type="InterPro" id="IPR017938">
    <property type="entry name" value="Riboflavin_synthase-like_b-brl"/>
</dbReference>
<dbReference type="PROSITE" id="PS51384">
    <property type="entry name" value="FAD_FR"/>
    <property type="match status" value="1"/>
</dbReference>
<dbReference type="GO" id="GO:0016491">
    <property type="term" value="F:oxidoreductase activity"/>
    <property type="evidence" value="ECO:0007669"/>
    <property type="project" value="InterPro"/>
</dbReference>
<sequence length="288" mass="30929">MSGHVLTVERVEDVTPRMRRVHFGGPGVAGYVNAGAHLPNVKLYFPVPGQPLDLPERGERGWVWKPGQRERVRTYTVRSLADDASAMSVDFVRHSGTSVAASWAESAAPGDQIAALAGGGVVVGEADWVLLAGDETALPAIAGTLERFGPQQRGLALIEVAGPEEEQDLAAPQGVELRWLHRRGAAPGTTTLLSDALAAVEFPAAELAAGQVEVWVSAESAVVRFARSHLKECGFPRRQQLIIGYWNRGIDEVTYGRATDHDRVDGELDTVLPGQAEPRRHHAPANGH</sequence>
<dbReference type="InterPro" id="IPR017927">
    <property type="entry name" value="FAD-bd_FR_type"/>
</dbReference>
<keyword evidence="3" id="KW-1185">Reference proteome</keyword>
<dbReference type="Proteomes" id="UP001139158">
    <property type="component" value="Unassembled WGS sequence"/>
</dbReference>
<dbReference type="EMBL" id="JAJFZV010000009">
    <property type="protein sequence ID" value="MCC3297997.1"/>
    <property type="molecule type" value="Genomic_DNA"/>
</dbReference>